<dbReference type="SUPFAM" id="SSF52980">
    <property type="entry name" value="Restriction endonuclease-like"/>
    <property type="match status" value="1"/>
</dbReference>
<dbReference type="InterPro" id="IPR003509">
    <property type="entry name" value="UPF0102_YraN-like"/>
</dbReference>
<dbReference type="RefSeq" id="WP_256613317.1">
    <property type="nucleotide sequence ID" value="NZ_JANIBK010000002.1"/>
</dbReference>
<dbReference type="PANTHER" id="PTHR34039:SF1">
    <property type="entry name" value="UPF0102 PROTEIN YRAN"/>
    <property type="match status" value="1"/>
</dbReference>
<dbReference type="EMBL" id="JANIBK010000002">
    <property type="protein sequence ID" value="MCQ8127000.1"/>
    <property type="molecule type" value="Genomic_DNA"/>
</dbReference>
<organism evidence="3 4">
    <name type="scientific">Methylomonas rivi</name>
    <dbReference type="NCBI Taxonomy" id="2952226"/>
    <lineage>
        <taxon>Bacteria</taxon>
        <taxon>Pseudomonadati</taxon>
        <taxon>Pseudomonadota</taxon>
        <taxon>Gammaproteobacteria</taxon>
        <taxon>Methylococcales</taxon>
        <taxon>Methylococcaceae</taxon>
        <taxon>Methylomonas</taxon>
    </lineage>
</organism>
<evidence type="ECO:0000256" key="1">
    <source>
        <dbReference type="ARBA" id="ARBA00006738"/>
    </source>
</evidence>
<proteinExistence type="inferred from homology"/>
<sequence>MVFGKSKPAHLVKGDNAERQALAYLQQQGLTPVASNYRCKAGELDLVMRDGAALVIVEVRYRKSEQFGGALASITRQKQARIVAATQHYVIINKLSHCAIRFDVVALSGDSRINWIKNAFQT</sequence>
<evidence type="ECO:0000256" key="2">
    <source>
        <dbReference type="HAMAP-Rule" id="MF_00048"/>
    </source>
</evidence>
<dbReference type="Pfam" id="PF02021">
    <property type="entry name" value="UPF0102"/>
    <property type="match status" value="1"/>
</dbReference>
<dbReference type="CDD" id="cd20736">
    <property type="entry name" value="PoNe_Nuclease"/>
    <property type="match status" value="1"/>
</dbReference>
<dbReference type="NCBIfam" id="NF009150">
    <property type="entry name" value="PRK12497.1-3"/>
    <property type="match status" value="1"/>
</dbReference>
<evidence type="ECO:0000313" key="4">
    <source>
        <dbReference type="Proteomes" id="UP001524586"/>
    </source>
</evidence>
<dbReference type="InterPro" id="IPR011856">
    <property type="entry name" value="tRNA_endonuc-like_dom_sf"/>
</dbReference>
<name>A0ABT1TZM3_9GAMM</name>
<dbReference type="HAMAP" id="MF_00048">
    <property type="entry name" value="UPF0102"/>
    <property type="match status" value="1"/>
</dbReference>
<comment type="caution">
    <text evidence="3">The sequence shown here is derived from an EMBL/GenBank/DDBJ whole genome shotgun (WGS) entry which is preliminary data.</text>
</comment>
<reference evidence="3 4" key="1">
    <citation type="submission" date="2022-07" db="EMBL/GenBank/DDBJ databases">
        <title>Methylomonas rivi sp. nov., Methylomonas rosea sp. nov., Methylomonas aureus sp. nov. and Methylomonas subterranea sp. nov., four novel methanotrophs isolated from a freshwater creek and the deep terrestrial subsurface.</title>
        <authorList>
            <person name="Abin C."/>
            <person name="Sankaranarayanan K."/>
            <person name="Garner C."/>
            <person name="Sindelar R."/>
            <person name="Kotary K."/>
            <person name="Garner R."/>
            <person name="Barclay S."/>
            <person name="Lawson P."/>
            <person name="Krumholz L."/>
        </authorList>
    </citation>
    <scope>NUCLEOTIDE SEQUENCE [LARGE SCALE GENOMIC DNA]</scope>
    <source>
        <strain evidence="3 4">WSC-6</strain>
    </source>
</reference>
<dbReference type="InterPro" id="IPR011335">
    <property type="entry name" value="Restrct_endonuc-II-like"/>
</dbReference>
<dbReference type="PANTHER" id="PTHR34039">
    <property type="entry name" value="UPF0102 PROTEIN YRAN"/>
    <property type="match status" value="1"/>
</dbReference>
<accession>A0ABT1TZM3</accession>
<dbReference type="Gene3D" id="3.40.1350.10">
    <property type="match status" value="1"/>
</dbReference>
<gene>
    <name evidence="3" type="ORF">NP596_00910</name>
</gene>
<protein>
    <recommendedName>
        <fullName evidence="2">UPF0102 protein NP596_00910</fullName>
    </recommendedName>
</protein>
<comment type="similarity">
    <text evidence="1 2">Belongs to the UPF0102 family.</text>
</comment>
<dbReference type="NCBIfam" id="TIGR00252">
    <property type="entry name" value="YraN family protein"/>
    <property type="match status" value="1"/>
</dbReference>
<evidence type="ECO:0000313" key="3">
    <source>
        <dbReference type="EMBL" id="MCQ8127000.1"/>
    </source>
</evidence>
<dbReference type="Proteomes" id="UP001524586">
    <property type="component" value="Unassembled WGS sequence"/>
</dbReference>
<keyword evidence="4" id="KW-1185">Reference proteome</keyword>